<evidence type="ECO:0000256" key="4">
    <source>
        <dbReference type="ARBA" id="ARBA00022448"/>
    </source>
</evidence>
<evidence type="ECO:0000256" key="6">
    <source>
        <dbReference type="ARBA" id="ARBA00022519"/>
    </source>
</evidence>
<keyword evidence="5" id="KW-1003">Cell membrane</keyword>
<evidence type="ECO:0000313" key="13">
    <source>
        <dbReference type="EMBL" id="GAA3990818.1"/>
    </source>
</evidence>
<gene>
    <name evidence="13" type="primary">fucP_4</name>
    <name evidence="13" type="ORF">GCM10022210_50670</name>
</gene>
<dbReference type="EMBL" id="BAAAZC010000031">
    <property type="protein sequence ID" value="GAA3990818.1"/>
    <property type="molecule type" value="Genomic_DNA"/>
</dbReference>
<feature type="transmembrane region" description="Helical" evidence="11">
    <location>
        <begin position="70"/>
        <end position="91"/>
    </location>
</feature>
<feature type="transmembrane region" description="Helical" evidence="11">
    <location>
        <begin position="38"/>
        <end position="58"/>
    </location>
</feature>
<feature type="transmembrane region" description="Helical" evidence="11">
    <location>
        <begin position="235"/>
        <end position="259"/>
    </location>
</feature>
<dbReference type="SUPFAM" id="SSF103473">
    <property type="entry name" value="MFS general substrate transporter"/>
    <property type="match status" value="1"/>
</dbReference>
<protein>
    <submittedName>
        <fullName evidence="13">L-fucose:H+ symporter permease</fullName>
    </submittedName>
</protein>
<evidence type="ECO:0000256" key="9">
    <source>
        <dbReference type="ARBA" id="ARBA00022989"/>
    </source>
</evidence>
<accession>A0ABP7R236</accession>
<feature type="transmembrane region" description="Helical" evidence="11">
    <location>
        <begin position="137"/>
        <end position="160"/>
    </location>
</feature>
<organism evidence="13 14">
    <name type="scientific">Mucilaginibacter dorajii</name>
    <dbReference type="NCBI Taxonomy" id="692994"/>
    <lineage>
        <taxon>Bacteria</taxon>
        <taxon>Pseudomonadati</taxon>
        <taxon>Bacteroidota</taxon>
        <taxon>Sphingobacteriia</taxon>
        <taxon>Sphingobacteriales</taxon>
        <taxon>Sphingobacteriaceae</taxon>
        <taxon>Mucilaginibacter</taxon>
    </lineage>
</organism>
<feature type="transmembrane region" description="Helical" evidence="11">
    <location>
        <begin position="7"/>
        <end position="26"/>
    </location>
</feature>
<dbReference type="CDD" id="cd17394">
    <property type="entry name" value="MFS_FucP_like"/>
    <property type="match status" value="1"/>
</dbReference>
<evidence type="ECO:0000256" key="2">
    <source>
        <dbReference type="ARBA" id="ARBA00004429"/>
    </source>
</evidence>
<proteinExistence type="inferred from homology"/>
<feature type="transmembrane region" description="Helical" evidence="11">
    <location>
        <begin position="359"/>
        <end position="379"/>
    </location>
</feature>
<dbReference type="InterPro" id="IPR020846">
    <property type="entry name" value="MFS_dom"/>
</dbReference>
<dbReference type="InterPro" id="IPR005275">
    <property type="entry name" value="Lfuc_symporter_FucP"/>
</dbReference>
<reference evidence="14" key="1">
    <citation type="journal article" date="2019" name="Int. J. Syst. Evol. Microbiol.">
        <title>The Global Catalogue of Microorganisms (GCM) 10K type strain sequencing project: providing services to taxonomists for standard genome sequencing and annotation.</title>
        <authorList>
            <consortium name="The Broad Institute Genomics Platform"/>
            <consortium name="The Broad Institute Genome Sequencing Center for Infectious Disease"/>
            <person name="Wu L."/>
            <person name="Ma J."/>
        </authorList>
    </citation>
    <scope>NUCLEOTIDE SEQUENCE [LARGE SCALE GENOMIC DNA]</scope>
    <source>
        <strain evidence="14">JCM 16601</strain>
    </source>
</reference>
<feature type="transmembrane region" description="Helical" evidence="11">
    <location>
        <begin position="323"/>
        <end position="347"/>
    </location>
</feature>
<name>A0ABP7R236_9SPHI</name>
<dbReference type="InterPro" id="IPR011701">
    <property type="entry name" value="MFS"/>
</dbReference>
<keyword evidence="10 11" id="KW-0472">Membrane</keyword>
<sequence length="422" mass="45924">MKTNKSLFPFILITSLFFLWGFAHNLDPILIPHLKKSFTLTTVQATLVDSAVFIAYFLMALPAGFIMKKYGYKTGIITGLLIFALGSYLFIPAANMQQYSFFLVALFIIACGLTILETAANPYASSLGDPATSTQRLNFAQSFNGLATTLAPIIGGRIILTKGYTTAQLSVMTEQGRKLALAAEASSVKIPYFILGTVLVIIAIIFAFTRLPRIQQHEGHAASKNIFHALKHRHLAWGVAAQFFYVGAQVCVFSLFILYAPKSADLTEVKATYYLGVCGAAFLTGRFIGTFLMRYYSAASLLAAYAGINILLCVVAILGHGMITVYAVIGICFFMSIMFPTIFALGIKDLKADTEFGSSLIIMSIVGGAILPRIFGYISDITGNIQYGYVVPLVCFAVVAFFGFKGYRVKVQPKDLLVSAIL</sequence>
<feature type="transmembrane region" description="Helical" evidence="11">
    <location>
        <begin position="190"/>
        <end position="208"/>
    </location>
</feature>
<feature type="transmembrane region" description="Helical" evidence="11">
    <location>
        <begin position="271"/>
        <end position="288"/>
    </location>
</feature>
<keyword evidence="4" id="KW-0813">Transport</keyword>
<evidence type="ECO:0000256" key="5">
    <source>
        <dbReference type="ARBA" id="ARBA00022475"/>
    </source>
</evidence>
<comment type="subcellular location">
    <subcellularLocation>
        <location evidence="2">Cell inner membrane</location>
        <topology evidence="2">Multi-pass membrane protein</topology>
    </subcellularLocation>
</comment>
<comment type="similarity">
    <text evidence="3">Belongs to the major facilitator superfamily. FHS transporter (TC 2.A.1.7) family.</text>
</comment>
<evidence type="ECO:0000256" key="10">
    <source>
        <dbReference type="ARBA" id="ARBA00023136"/>
    </source>
</evidence>
<feature type="domain" description="Major facilitator superfamily (MFS) profile" evidence="12">
    <location>
        <begin position="9"/>
        <end position="422"/>
    </location>
</feature>
<dbReference type="Pfam" id="PF07690">
    <property type="entry name" value="MFS_1"/>
    <property type="match status" value="1"/>
</dbReference>
<dbReference type="NCBIfam" id="TIGR01272">
    <property type="entry name" value="gluP"/>
    <property type="match status" value="1"/>
</dbReference>
<evidence type="ECO:0000259" key="12">
    <source>
        <dbReference type="PROSITE" id="PS50850"/>
    </source>
</evidence>
<dbReference type="Proteomes" id="UP001500742">
    <property type="component" value="Unassembled WGS sequence"/>
</dbReference>
<evidence type="ECO:0000313" key="14">
    <source>
        <dbReference type="Proteomes" id="UP001500742"/>
    </source>
</evidence>
<evidence type="ECO:0000256" key="8">
    <source>
        <dbReference type="ARBA" id="ARBA00022692"/>
    </source>
</evidence>
<dbReference type="InterPro" id="IPR050375">
    <property type="entry name" value="MFS_TsgA-like"/>
</dbReference>
<comment type="caution">
    <text evidence="13">The sequence shown here is derived from an EMBL/GenBank/DDBJ whole genome shotgun (WGS) entry which is preliminary data.</text>
</comment>
<keyword evidence="7" id="KW-0762">Sugar transport</keyword>
<comment type="function">
    <text evidence="1">Intake of glucose and galactose.</text>
</comment>
<keyword evidence="6" id="KW-0997">Cell inner membrane</keyword>
<evidence type="ECO:0000256" key="1">
    <source>
        <dbReference type="ARBA" id="ARBA00003321"/>
    </source>
</evidence>
<dbReference type="RefSeq" id="WP_259086653.1">
    <property type="nucleotide sequence ID" value="NZ_BAAAZC010000031.1"/>
</dbReference>
<feature type="transmembrane region" description="Helical" evidence="11">
    <location>
        <begin position="385"/>
        <end position="404"/>
    </location>
</feature>
<keyword evidence="8 11" id="KW-0812">Transmembrane</keyword>
<keyword evidence="14" id="KW-1185">Reference proteome</keyword>
<evidence type="ECO:0000256" key="3">
    <source>
        <dbReference type="ARBA" id="ARBA00009120"/>
    </source>
</evidence>
<feature type="transmembrane region" description="Helical" evidence="11">
    <location>
        <begin position="97"/>
        <end position="116"/>
    </location>
</feature>
<keyword evidence="9 11" id="KW-1133">Transmembrane helix</keyword>
<dbReference type="NCBIfam" id="TIGR00885">
    <property type="entry name" value="fucP"/>
    <property type="match status" value="1"/>
</dbReference>
<dbReference type="Gene3D" id="1.20.1250.20">
    <property type="entry name" value="MFS general substrate transporter like domains"/>
    <property type="match status" value="2"/>
</dbReference>
<dbReference type="InterPro" id="IPR005964">
    <property type="entry name" value="Glc/Gal_transptr_bac"/>
</dbReference>
<evidence type="ECO:0000256" key="7">
    <source>
        <dbReference type="ARBA" id="ARBA00022597"/>
    </source>
</evidence>
<dbReference type="PANTHER" id="PTHR43702:SF3">
    <property type="entry name" value="PROTEIN TSGA"/>
    <property type="match status" value="1"/>
</dbReference>
<evidence type="ECO:0000256" key="11">
    <source>
        <dbReference type="SAM" id="Phobius"/>
    </source>
</evidence>
<dbReference type="PROSITE" id="PS50850">
    <property type="entry name" value="MFS"/>
    <property type="match status" value="1"/>
</dbReference>
<dbReference type="InterPro" id="IPR036259">
    <property type="entry name" value="MFS_trans_sf"/>
</dbReference>
<dbReference type="PANTHER" id="PTHR43702">
    <property type="entry name" value="L-FUCOSE-PROTON SYMPORTER"/>
    <property type="match status" value="1"/>
</dbReference>
<feature type="transmembrane region" description="Helical" evidence="11">
    <location>
        <begin position="295"/>
        <end position="317"/>
    </location>
</feature>